<evidence type="ECO:0000256" key="1">
    <source>
        <dbReference type="SAM" id="MobiDB-lite"/>
    </source>
</evidence>
<feature type="region of interest" description="Disordered" evidence="1">
    <location>
        <begin position="32"/>
        <end position="61"/>
    </location>
</feature>
<feature type="compositionally biased region" description="Polar residues" evidence="1">
    <location>
        <begin position="206"/>
        <end position="219"/>
    </location>
</feature>
<name>A0A914EDI5_9BILA</name>
<proteinExistence type="predicted"/>
<accession>A0A914EDI5</accession>
<dbReference type="PANTHER" id="PTHR33995">
    <property type="entry name" value="PROTEIN CBG18546"/>
    <property type="match status" value="1"/>
</dbReference>
<organism evidence="2 3">
    <name type="scientific">Acrobeloides nanus</name>
    <dbReference type="NCBI Taxonomy" id="290746"/>
    <lineage>
        <taxon>Eukaryota</taxon>
        <taxon>Metazoa</taxon>
        <taxon>Ecdysozoa</taxon>
        <taxon>Nematoda</taxon>
        <taxon>Chromadorea</taxon>
        <taxon>Rhabditida</taxon>
        <taxon>Tylenchina</taxon>
        <taxon>Cephalobomorpha</taxon>
        <taxon>Cephaloboidea</taxon>
        <taxon>Cephalobidae</taxon>
        <taxon>Acrobeloides</taxon>
    </lineage>
</organism>
<dbReference type="WBParaSite" id="ACRNAN_scaffold7051.g20372.t1">
    <property type="protein sequence ID" value="ACRNAN_scaffold7051.g20372.t1"/>
    <property type="gene ID" value="ACRNAN_scaffold7051.g20372"/>
</dbReference>
<feature type="region of interest" description="Disordered" evidence="1">
    <location>
        <begin position="204"/>
        <end position="228"/>
    </location>
</feature>
<dbReference type="AlphaFoldDB" id="A0A914EDI5"/>
<keyword evidence="2" id="KW-1185">Reference proteome</keyword>
<protein>
    <submittedName>
        <fullName evidence="3">Uncharacterized protein</fullName>
    </submittedName>
</protein>
<sequence>MNVYNMIQVNGFIKVTAGLTCNKYRFSKPDPSVYSYGHNEDDSSSDDDSDDEDKNGEIIDKLENGINKTRNHIKNGNKSKISQSSNANSIIGKRINVSCTAKGIDDGSGYIKLCSACWAWRELPSNYFPRYVNEVICDDKDSECLSGYAMCRAGTRTFQVIKNGGRVASVVTLTSSSYCECKVLSGSPLTSLVTGSRGKLPPISRFVSNTHSTPSTTGNPPLFGKQRK</sequence>
<dbReference type="PANTHER" id="PTHR33995:SF4">
    <property type="entry name" value="PROTEIN CBG09882"/>
    <property type="match status" value="1"/>
</dbReference>
<feature type="compositionally biased region" description="Acidic residues" evidence="1">
    <location>
        <begin position="42"/>
        <end position="54"/>
    </location>
</feature>
<evidence type="ECO:0000313" key="2">
    <source>
        <dbReference type="Proteomes" id="UP000887540"/>
    </source>
</evidence>
<dbReference type="SUPFAM" id="SSF57501">
    <property type="entry name" value="Cystine-knot cytokines"/>
    <property type="match status" value="1"/>
</dbReference>
<dbReference type="Proteomes" id="UP000887540">
    <property type="component" value="Unplaced"/>
</dbReference>
<dbReference type="InterPro" id="IPR029034">
    <property type="entry name" value="Cystine-knot_cytokine"/>
</dbReference>
<evidence type="ECO:0000313" key="3">
    <source>
        <dbReference type="WBParaSite" id="ACRNAN_scaffold7051.g20372.t1"/>
    </source>
</evidence>
<reference evidence="3" key="1">
    <citation type="submission" date="2022-11" db="UniProtKB">
        <authorList>
            <consortium name="WormBaseParasite"/>
        </authorList>
    </citation>
    <scope>IDENTIFICATION</scope>
</reference>